<evidence type="ECO:0000313" key="2">
    <source>
        <dbReference type="EMBL" id="CAB5050594.1"/>
    </source>
</evidence>
<dbReference type="EMBL" id="CAFBOJ010000062">
    <property type="protein sequence ID" value="CAB4979978.1"/>
    <property type="molecule type" value="Genomic_DNA"/>
</dbReference>
<dbReference type="Gene3D" id="1.25.10.10">
    <property type="entry name" value="Leucine-rich Repeat Variant"/>
    <property type="match status" value="1"/>
</dbReference>
<dbReference type="AlphaFoldDB" id="A0A6J7MJ24"/>
<reference evidence="1" key="1">
    <citation type="submission" date="2020-05" db="EMBL/GenBank/DDBJ databases">
        <authorList>
            <person name="Chiriac C."/>
            <person name="Salcher M."/>
            <person name="Ghai R."/>
            <person name="Kavagutti S V."/>
        </authorList>
    </citation>
    <scope>NUCLEOTIDE SEQUENCE</scope>
</reference>
<protein>
    <submittedName>
        <fullName evidence="1">Unannotated protein</fullName>
    </submittedName>
</protein>
<dbReference type="EMBL" id="CAFBQK010000072">
    <property type="protein sequence ID" value="CAB5050594.1"/>
    <property type="molecule type" value="Genomic_DNA"/>
</dbReference>
<organism evidence="1">
    <name type="scientific">freshwater metagenome</name>
    <dbReference type="NCBI Taxonomy" id="449393"/>
    <lineage>
        <taxon>unclassified sequences</taxon>
        <taxon>metagenomes</taxon>
        <taxon>ecological metagenomes</taxon>
    </lineage>
</organism>
<sequence>MSERREFFEVAIDFSQLEIHARSSDSTMRWASAIELGQLDTEEAISLLWSLTTDSDENVRDAAKLGLNQSNQQLVGKVLAVKWTVEPNTNREDSDQQVVKHVPWKVRPLEAPSTENSWAVDAAVLNIIQTEGPVTGARLFRLYANAVYLNASGKFSKSKIEGAIYRLERRNLVSHIQDYGNGEIEYWTLYGTGTPEVFVREQGQRKLGEIPITEVIGRLRIELQDEFDSASQNKRFEALMKVYSIKQAELHILGDIFAKEWSTLLTF</sequence>
<name>A0A6J7MJ24_9ZZZZ</name>
<proteinExistence type="predicted"/>
<gene>
    <name evidence="1" type="ORF">UFOPK3937_00676</name>
    <name evidence="2" type="ORF">UFOPK4265_00671</name>
</gene>
<accession>A0A6J7MJ24</accession>
<evidence type="ECO:0000313" key="1">
    <source>
        <dbReference type="EMBL" id="CAB4979978.1"/>
    </source>
</evidence>
<dbReference type="InterPro" id="IPR011989">
    <property type="entry name" value="ARM-like"/>
</dbReference>
<dbReference type="SUPFAM" id="SSF48371">
    <property type="entry name" value="ARM repeat"/>
    <property type="match status" value="1"/>
</dbReference>
<dbReference type="InterPro" id="IPR016024">
    <property type="entry name" value="ARM-type_fold"/>
</dbReference>